<proteinExistence type="predicted"/>
<gene>
    <name evidence="2" type="ORF">OS493_023357</name>
</gene>
<keyword evidence="1" id="KW-0732">Signal</keyword>
<sequence>MKTSIIYICFILTSLGISSTSGNTIKGVNIVDDERVSFYKSIVIDEDVTERKSIIQINVTSINMMITLKLDSTNTMTSVTTAFLHGKDAGSKKKPTFKPYQDKASPVKSGYKILSNESIPNMELTTNNISSWMDKTHKSFSDVMQTALEWLWTGIEWPNDTNSDIFARRAVVITGLDPICQTDSSFNHVNFCLDNISSSQLQTDVFTGRQDNVVLNEVNEPSNRMNYTPVAMVREDEEHIASRGDKDGKRNKSHIAENNKNKLTFTRRDVSPKMIGAHLYPQGTSSSNMSLQILSNRSIPRMELTTNNISNWMDKTHKSFSDVMQTVLEWLWTGVEWPNDTNSDIFARRAVVITGMDPICQTNSSLNHTNFCLDIISSSQLLTETDDSNIFTAGQDSVALKGNELNNRITDTPVAMEDGEHGASRSYEAKASKILRNECVCPRNHTVYHNSTVSYESQHGSMMDNIQPTLVKEIPIQKERDEPLWIKKSEDVIYQDMARENTLLCPLENKTLSSATDTRNCSARDVSALTEKPSNITLEDGGSISPKDTPNAGYCRVKDRLPVYKEHDNVSQLRIRNTMPIIDPPHSNTSFESHGFIKAKLQSIKELLISNFEMWIKDSDQRETVLHVVLQCLP</sequence>
<name>A0A9W9ZZC5_9CNID</name>
<accession>A0A9W9ZZC5</accession>
<comment type="caution">
    <text evidence="2">The sequence shown here is derived from an EMBL/GenBank/DDBJ whole genome shotgun (WGS) entry which is preliminary data.</text>
</comment>
<reference evidence="2" key="1">
    <citation type="submission" date="2023-01" db="EMBL/GenBank/DDBJ databases">
        <title>Genome assembly of the deep-sea coral Lophelia pertusa.</title>
        <authorList>
            <person name="Herrera S."/>
            <person name="Cordes E."/>
        </authorList>
    </citation>
    <scope>NUCLEOTIDE SEQUENCE</scope>
    <source>
        <strain evidence="2">USNM1676648</strain>
        <tissue evidence="2">Polyp</tissue>
    </source>
</reference>
<dbReference type="OrthoDB" id="5995803at2759"/>
<evidence type="ECO:0000256" key="1">
    <source>
        <dbReference type="SAM" id="SignalP"/>
    </source>
</evidence>
<dbReference type="EMBL" id="MU825413">
    <property type="protein sequence ID" value="KAJ7390646.1"/>
    <property type="molecule type" value="Genomic_DNA"/>
</dbReference>
<evidence type="ECO:0000313" key="3">
    <source>
        <dbReference type="Proteomes" id="UP001163046"/>
    </source>
</evidence>
<dbReference type="Proteomes" id="UP001163046">
    <property type="component" value="Unassembled WGS sequence"/>
</dbReference>
<feature type="chain" id="PRO_5040872587" evidence="1">
    <location>
        <begin position="23"/>
        <end position="634"/>
    </location>
</feature>
<dbReference type="AlphaFoldDB" id="A0A9W9ZZC5"/>
<feature type="signal peptide" evidence="1">
    <location>
        <begin position="1"/>
        <end position="22"/>
    </location>
</feature>
<evidence type="ECO:0000313" key="2">
    <source>
        <dbReference type="EMBL" id="KAJ7390646.1"/>
    </source>
</evidence>
<organism evidence="2 3">
    <name type="scientific">Desmophyllum pertusum</name>
    <dbReference type="NCBI Taxonomy" id="174260"/>
    <lineage>
        <taxon>Eukaryota</taxon>
        <taxon>Metazoa</taxon>
        <taxon>Cnidaria</taxon>
        <taxon>Anthozoa</taxon>
        <taxon>Hexacorallia</taxon>
        <taxon>Scleractinia</taxon>
        <taxon>Caryophylliina</taxon>
        <taxon>Caryophylliidae</taxon>
        <taxon>Desmophyllum</taxon>
    </lineage>
</organism>
<protein>
    <submittedName>
        <fullName evidence="2">Uncharacterized protein</fullName>
    </submittedName>
</protein>
<keyword evidence="3" id="KW-1185">Reference proteome</keyword>